<name>A0A1X7VTV9_AMPQE</name>
<dbReference type="InterPro" id="IPR043502">
    <property type="entry name" value="DNA/RNA_pol_sf"/>
</dbReference>
<feature type="domain" description="Reverse transcriptase" evidence="7">
    <location>
        <begin position="1"/>
        <end position="121"/>
    </location>
</feature>
<dbReference type="Gene3D" id="3.30.70.270">
    <property type="match status" value="1"/>
</dbReference>
<dbReference type="InterPro" id="IPR000477">
    <property type="entry name" value="RT_dom"/>
</dbReference>
<dbReference type="InterPro" id="IPR036397">
    <property type="entry name" value="RNaseH_sf"/>
</dbReference>
<dbReference type="InterPro" id="IPR041373">
    <property type="entry name" value="RT_RNaseH"/>
</dbReference>
<dbReference type="GO" id="GO:0016787">
    <property type="term" value="F:hydrolase activity"/>
    <property type="evidence" value="ECO:0007669"/>
    <property type="project" value="UniProtKB-KW"/>
</dbReference>
<dbReference type="Pfam" id="PF17921">
    <property type="entry name" value="Integrase_H2C2"/>
    <property type="match status" value="1"/>
</dbReference>
<evidence type="ECO:0000259" key="7">
    <source>
        <dbReference type="PROSITE" id="PS50878"/>
    </source>
</evidence>
<dbReference type="InterPro" id="IPR043128">
    <property type="entry name" value="Rev_trsase/Diguanyl_cyclase"/>
</dbReference>
<dbReference type="PROSITE" id="PS50878">
    <property type="entry name" value="RT_POL"/>
    <property type="match status" value="1"/>
</dbReference>
<evidence type="ECO:0000259" key="8">
    <source>
        <dbReference type="PROSITE" id="PS50994"/>
    </source>
</evidence>
<evidence type="ECO:0000256" key="2">
    <source>
        <dbReference type="ARBA" id="ARBA00022695"/>
    </source>
</evidence>
<proteinExistence type="predicted"/>
<accession>A0A1X7VTV9</accession>
<evidence type="ECO:0000256" key="5">
    <source>
        <dbReference type="ARBA" id="ARBA00022801"/>
    </source>
</evidence>
<dbReference type="EnsemblMetazoa" id="Aqu2.1.42858_001">
    <property type="protein sequence ID" value="Aqu2.1.42858_001"/>
    <property type="gene ID" value="Aqu2.1.42858"/>
</dbReference>
<dbReference type="GO" id="GO:0003676">
    <property type="term" value="F:nucleic acid binding"/>
    <property type="evidence" value="ECO:0007669"/>
    <property type="project" value="InterPro"/>
</dbReference>
<evidence type="ECO:0000256" key="6">
    <source>
        <dbReference type="ARBA" id="ARBA00022918"/>
    </source>
</evidence>
<keyword evidence="1" id="KW-0808">Transferase</keyword>
<dbReference type="PANTHER" id="PTHR37984:SF15">
    <property type="entry name" value="INTEGRASE CATALYTIC DOMAIN-CONTAINING PROTEIN"/>
    <property type="match status" value="1"/>
</dbReference>
<dbReference type="InterPro" id="IPR050951">
    <property type="entry name" value="Retrovirus_Pol_polyprotein"/>
</dbReference>
<evidence type="ECO:0000256" key="3">
    <source>
        <dbReference type="ARBA" id="ARBA00022722"/>
    </source>
</evidence>
<dbReference type="GO" id="GO:0004519">
    <property type="term" value="F:endonuclease activity"/>
    <property type="evidence" value="ECO:0007669"/>
    <property type="project" value="UniProtKB-KW"/>
</dbReference>
<dbReference type="PANTHER" id="PTHR37984">
    <property type="entry name" value="PROTEIN CBG26694"/>
    <property type="match status" value="1"/>
</dbReference>
<dbReference type="InterPro" id="IPR012337">
    <property type="entry name" value="RNaseH-like_sf"/>
</dbReference>
<keyword evidence="6" id="KW-0695">RNA-directed DNA polymerase</keyword>
<sequence length="470" mass="53006">MPFGLTNAAQTFQRFMDQFLWGLYFAYAYIDDVLIASSSEEEHHQHLKEIFDRFKEYGVIVDPSWSEECLTAFDHAKTAQANTTLLFHPKPGAVVCAMSDASDVAVGAVLQHTYNWELLAIYLAIKHFRYYVEGQAFTVYTDHKPLTYSMNTKSERSSPRLARHLDYVSQFTSDIRYTKGIKNPVADVLSRVELNQVETTPPIIDLKAMAAAQVPPSFRQLVFRSFHSLTHPGIWASQKLISSHFVWPQMHRDNKCWTQACLACQLSNIHRHTLSPLSAFRVPDVCFDNIDIDIVGPLHSSNNYSYRLTYIDRFTCWPEAIPMVDITAATLALALVSGWVSQFGTPSTITTDRGSPFESSLWCKLMKLLGTICIRTTFYHPQANGLIEQFHRHLKGALRAQSLFHSWSEVLPLVLLGIQTAIKEDLQFSTAKLVYGTTLCLPGEVISSSPVLTPSDHSNSSPDFALSWLS</sequence>
<dbReference type="PROSITE" id="PS50994">
    <property type="entry name" value="INTEGRASE"/>
    <property type="match status" value="1"/>
</dbReference>
<keyword evidence="5" id="KW-0378">Hydrolase</keyword>
<dbReference type="OrthoDB" id="10051637at2759"/>
<dbReference type="InParanoid" id="A0A1X7VTV9"/>
<dbReference type="GO" id="GO:0003964">
    <property type="term" value="F:RNA-directed DNA polymerase activity"/>
    <property type="evidence" value="ECO:0007669"/>
    <property type="project" value="UniProtKB-KW"/>
</dbReference>
<evidence type="ECO:0000256" key="1">
    <source>
        <dbReference type="ARBA" id="ARBA00022679"/>
    </source>
</evidence>
<dbReference type="SUPFAM" id="SSF53098">
    <property type="entry name" value="Ribonuclease H-like"/>
    <property type="match status" value="1"/>
</dbReference>
<dbReference type="GO" id="GO:0015074">
    <property type="term" value="P:DNA integration"/>
    <property type="evidence" value="ECO:0007669"/>
    <property type="project" value="InterPro"/>
</dbReference>
<dbReference type="InterPro" id="IPR001584">
    <property type="entry name" value="Integrase_cat-core"/>
</dbReference>
<keyword evidence="4" id="KW-0255">Endonuclease</keyword>
<dbReference type="SUPFAM" id="SSF56672">
    <property type="entry name" value="DNA/RNA polymerases"/>
    <property type="match status" value="1"/>
</dbReference>
<keyword evidence="3" id="KW-0540">Nuclease</keyword>
<dbReference type="Gene3D" id="3.30.420.10">
    <property type="entry name" value="Ribonuclease H-like superfamily/Ribonuclease H"/>
    <property type="match status" value="1"/>
</dbReference>
<dbReference type="Pfam" id="PF00078">
    <property type="entry name" value="RVT_1"/>
    <property type="match status" value="1"/>
</dbReference>
<feature type="domain" description="Integrase catalytic" evidence="8">
    <location>
        <begin position="279"/>
        <end position="450"/>
    </location>
</feature>
<organism evidence="9">
    <name type="scientific">Amphimedon queenslandica</name>
    <name type="common">Sponge</name>
    <dbReference type="NCBI Taxonomy" id="400682"/>
    <lineage>
        <taxon>Eukaryota</taxon>
        <taxon>Metazoa</taxon>
        <taxon>Porifera</taxon>
        <taxon>Demospongiae</taxon>
        <taxon>Heteroscleromorpha</taxon>
        <taxon>Haplosclerida</taxon>
        <taxon>Niphatidae</taxon>
        <taxon>Amphimedon</taxon>
    </lineage>
</organism>
<evidence type="ECO:0000313" key="9">
    <source>
        <dbReference type="EnsemblMetazoa" id="Aqu2.1.42858_001"/>
    </source>
</evidence>
<reference evidence="9" key="1">
    <citation type="submission" date="2017-05" db="UniProtKB">
        <authorList>
            <consortium name="EnsemblMetazoa"/>
        </authorList>
    </citation>
    <scope>IDENTIFICATION</scope>
</reference>
<dbReference type="AlphaFoldDB" id="A0A1X7VTV9"/>
<keyword evidence="2" id="KW-0548">Nucleotidyltransferase</keyword>
<dbReference type="Gene3D" id="1.10.340.70">
    <property type="match status" value="1"/>
</dbReference>
<protein>
    <recommendedName>
        <fullName evidence="10">Integrase catalytic domain-containing protein</fullName>
    </recommendedName>
</protein>
<evidence type="ECO:0000256" key="4">
    <source>
        <dbReference type="ARBA" id="ARBA00022759"/>
    </source>
</evidence>
<evidence type="ECO:0008006" key="10">
    <source>
        <dbReference type="Google" id="ProtNLM"/>
    </source>
</evidence>
<dbReference type="CDD" id="cd09274">
    <property type="entry name" value="RNase_HI_RT_Ty3"/>
    <property type="match status" value="1"/>
</dbReference>
<dbReference type="InterPro" id="IPR041588">
    <property type="entry name" value="Integrase_H2C2"/>
</dbReference>
<dbReference type="Pfam" id="PF17917">
    <property type="entry name" value="RT_RNaseH"/>
    <property type="match status" value="1"/>
</dbReference>
<dbReference type="eggNOG" id="KOG0017">
    <property type="taxonomic scope" value="Eukaryota"/>
</dbReference>